<dbReference type="RefSeq" id="WP_090767537.1">
    <property type="nucleotide sequence ID" value="NZ_FMZH01000003.1"/>
</dbReference>
<dbReference type="Pfam" id="PF05016">
    <property type="entry name" value="ParE_toxin"/>
    <property type="match status" value="1"/>
</dbReference>
<protein>
    <submittedName>
        <fullName evidence="2">ParE toxin of type II toxin-antitoxin system, parDE</fullName>
    </submittedName>
</protein>
<keyword evidence="1" id="KW-1277">Toxin-antitoxin system</keyword>
<dbReference type="EMBL" id="FMZH01000003">
    <property type="protein sequence ID" value="SDC93425.1"/>
    <property type="molecule type" value="Genomic_DNA"/>
</dbReference>
<dbReference type="Gene3D" id="3.30.2310.20">
    <property type="entry name" value="RelE-like"/>
    <property type="match status" value="1"/>
</dbReference>
<accession>A0A1G6QP08</accession>
<evidence type="ECO:0000256" key="1">
    <source>
        <dbReference type="ARBA" id="ARBA00022649"/>
    </source>
</evidence>
<dbReference type="InterPro" id="IPR035093">
    <property type="entry name" value="RelE/ParE_toxin_dom_sf"/>
</dbReference>
<dbReference type="Proteomes" id="UP000199455">
    <property type="component" value="Unassembled WGS sequence"/>
</dbReference>
<gene>
    <name evidence="2" type="ORF">SAMN04488024_103387</name>
</gene>
<dbReference type="STRING" id="390242.SAMN04488024_103387"/>
<organism evidence="2 3">
    <name type="scientific">Pedobacter soli</name>
    <dbReference type="NCBI Taxonomy" id="390242"/>
    <lineage>
        <taxon>Bacteria</taxon>
        <taxon>Pseudomonadati</taxon>
        <taxon>Bacteroidota</taxon>
        <taxon>Sphingobacteriia</taxon>
        <taxon>Sphingobacteriales</taxon>
        <taxon>Sphingobacteriaceae</taxon>
        <taxon>Pedobacter</taxon>
    </lineage>
</organism>
<evidence type="ECO:0000313" key="3">
    <source>
        <dbReference type="Proteomes" id="UP000199455"/>
    </source>
</evidence>
<reference evidence="3" key="1">
    <citation type="submission" date="2016-10" db="EMBL/GenBank/DDBJ databases">
        <authorList>
            <person name="Varghese N."/>
            <person name="Submissions S."/>
        </authorList>
    </citation>
    <scope>NUCLEOTIDE SEQUENCE [LARGE SCALE GENOMIC DNA]</scope>
    <source>
        <strain evidence="3">DSM 18609</strain>
    </source>
</reference>
<proteinExistence type="predicted"/>
<dbReference type="AlphaFoldDB" id="A0A1G6QP08"/>
<name>A0A1G6QP08_9SPHI</name>
<keyword evidence="3" id="KW-1185">Reference proteome</keyword>
<sequence length="95" mass="11028">MGISITFSEEAYLTLYAILDFLEENWGKPYTEKLLATIYQKINLISHHPFIYEQSAIDGLRKAAVSNHTSFYYLVGENQISIVFFFDNRQDPLLT</sequence>
<dbReference type="InterPro" id="IPR007712">
    <property type="entry name" value="RelE/ParE_toxin"/>
</dbReference>
<evidence type="ECO:0000313" key="2">
    <source>
        <dbReference type="EMBL" id="SDC93425.1"/>
    </source>
</evidence>